<keyword evidence="3" id="KW-0413">Isomerase</keyword>
<dbReference type="EMBL" id="FNHW01000001">
    <property type="protein sequence ID" value="SDN07872.1"/>
    <property type="molecule type" value="Genomic_DNA"/>
</dbReference>
<dbReference type="SUPFAM" id="SSF53448">
    <property type="entry name" value="Nucleotide-diphospho-sugar transferases"/>
    <property type="match status" value="1"/>
</dbReference>
<dbReference type="PANTHER" id="PTHR46390:SF1">
    <property type="entry name" value="MANNOSE-1-PHOSPHATE GUANYLYLTRANSFERASE"/>
    <property type="match status" value="1"/>
</dbReference>
<name>A0A1G9YFS4_9BACL</name>
<protein>
    <submittedName>
        <fullName evidence="3">Mannose-1-phosphate guanylyltransferase (GDP) /mannose-6-phosphate isomerase, type 2</fullName>
    </submittedName>
</protein>
<dbReference type="Proteomes" id="UP000199544">
    <property type="component" value="Unassembled WGS sequence"/>
</dbReference>
<dbReference type="RefSeq" id="WP_090236175.1">
    <property type="nucleotide sequence ID" value="NZ_FNHW01000001.1"/>
</dbReference>
<dbReference type="GO" id="GO:0009298">
    <property type="term" value="P:GDP-mannose biosynthetic process"/>
    <property type="evidence" value="ECO:0007669"/>
    <property type="project" value="TreeGrafter"/>
</dbReference>
<dbReference type="SUPFAM" id="SSF51182">
    <property type="entry name" value="RmlC-like cupins"/>
    <property type="match status" value="1"/>
</dbReference>
<dbReference type="Gene3D" id="2.60.120.10">
    <property type="entry name" value="Jelly Rolls"/>
    <property type="match status" value="1"/>
</dbReference>
<dbReference type="InterPro" id="IPR011051">
    <property type="entry name" value="RmlC_Cupin_sf"/>
</dbReference>
<accession>A0A1G9YFS4</accession>
<dbReference type="InterPro" id="IPR051161">
    <property type="entry name" value="Mannose-6P_isomerase_type2"/>
</dbReference>
<evidence type="ECO:0000259" key="2">
    <source>
        <dbReference type="Pfam" id="PF22640"/>
    </source>
</evidence>
<reference evidence="4" key="1">
    <citation type="submission" date="2016-10" db="EMBL/GenBank/DDBJ databases">
        <authorList>
            <person name="Varghese N."/>
            <person name="Submissions S."/>
        </authorList>
    </citation>
    <scope>NUCLEOTIDE SEQUENCE [LARGE SCALE GENOMIC DNA]</scope>
    <source>
        <strain evidence="4">CGMCC 1.6854</strain>
    </source>
</reference>
<keyword evidence="3" id="KW-0808">Transferase</keyword>
<dbReference type="STRING" id="459525.SAMN04488137_3400"/>
<dbReference type="OrthoDB" id="9806359at2"/>
<keyword evidence="4" id="KW-1185">Reference proteome</keyword>
<dbReference type="GO" id="GO:0016853">
    <property type="term" value="F:isomerase activity"/>
    <property type="evidence" value="ECO:0007669"/>
    <property type="project" value="UniProtKB-KW"/>
</dbReference>
<gene>
    <name evidence="3" type="ORF">SAMN04488137_3400</name>
</gene>
<dbReference type="GO" id="GO:0004475">
    <property type="term" value="F:mannose-1-phosphate guanylyltransferase (GTP) activity"/>
    <property type="evidence" value="ECO:0007669"/>
    <property type="project" value="TreeGrafter"/>
</dbReference>
<dbReference type="InterPro" id="IPR005835">
    <property type="entry name" value="NTP_transferase_dom"/>
</dbReference>
<proteinExistence type="predicted"/>
<evidence type="ECO:0000259" key="1">
    <source>
        <dbReference type="Pfam" id="PF00483"/>
    </source>
</evidence>
<dbReference type="Pfam" id="PF00483">
    <property type="entry name" value="NTP_transferase"/>
    <property type="match status" value="1"/>
</dbReference>
<feature type="domain" description="Nucleotidyl transferase" evidence="1">
    <location>
        <begin position="4"/>
        <end position="266"/>
    </location>
</feature>
<organism evidence="3 4">
    <name type="scientific">Fictibacillus solisalsi</name>
    <dbReference type="NCBI Taxonomy" id="459525"/>
    <lineage>
        <taxon>Bacteria</taxon>
        <taxon>Bacillati</taxon>
        <taxon>Bacillota</taxon>
        <taxon>Bacilli</taxon>
        <taxon>Bacillales</taxon>
        <taxon>Fictibacillaceae</taxon>
        <taxon>Fictibacillus</taxon>
    </lineage>
</organism>
<dbReference type="InterPro" id="IPR014710">
    <property type="entry name" value="RmlC-like_jellyroll"/>
</dbReference>
<evidence type="ECO:0000313" key="3">
    <source>
        <dbReference type="EMBL" id="SDN07872.1"/>
    </source>
</evidence>
<dbReference type="Pfam" id="PF22640">
    <property type="entry name" value="ManC_GMP_beta-helix"/>
    <property type="match status" value="1"/>
</dbReference>
<dbReference type="PANTHER" id="PTHR46390">
    <property type="entry name" value="MANNOSE-1-PHOSPHATE GUANYLYLTRANSFERASE"/>
    <property type="match status" value="1"/>
</dbReference>
<feature type="domain" description="MannoseP isomerase/GMP-like beta-helix" evidence="2">
    <location>
        <begin position="292"/>
        <end position="327"/>
    </location>
</feature>
<dbReference type="Gene3D" id="3.90.550.10">
    <property type="entry name" value="Spore Coat Polysaccharide Biosynthesis Protein SpsA, Chain A"/>
    <property type="match status" value="1"/>
</dbReference>
<dbReference type="InterPro" id="IPR029044">
    <property type="entry name" value="Nucleotide-diphossugar_trans"/>
</dbReference>
<keyword evidence="3" id="KW-0548">Nucleotidyltransferase</keyword>
<evidence type="ECO:0000313" key="4">
    <source>
        <dbReference type="Proteomes" id="UP000199544"/>
    </source>
</evidence>
<sequence length="453" mass="51087">MKLVLLSGGSGKRLWPLSNDARSKQFLKVLNNKANENESMIQRVWSQLKAVHLSESSLIATNGSQVDMIQNQVGLDVPLIVEPARRDTFPAVALSATYLFSVMEANLNEVVAILPVDPFVDREFFQRVKDLELLLRQSDANLALLGITPTYPSEKYGYMVPEPEESNKWIRINSFYEKPKKQLAETLIEKNALWNSGVFAFKLGYLLTLLEEKGFPIEYQEMLKKYADLPKISFDYEVVEQEEQIAALSYDGYWKDLGTWNTLTEEMGIQKIGKGILHHNCDNTHLINELDIPVTVIGVSDVIVAASPDGILVADKKQSPHIKDLVQTFEMAPRYEERSWGSYKVLDDTLAEDGQTVVTKKFKINAGGLWEQQLSPSRSEVWTIISGKGELILNKEVIDLEAGTVLELPQHSLLTLRASTNMMLISTQKLSSEIKAEEAIQEYESPMKIANYQ</sequence>
<dbReference type="AlphaFoldDB" id="A0A1G9YFS4"/>
<dbReference type="InterPro" id="IPR054566">
    <property type="entry name" value="ManC/GMP-like_b-helix"/>
</dbReference>